<feature type="compositionally biased region" description="Basic and acidic residues" evidence="2">
    <location>
        <begin position="62"/>
        <end position="75"/>
    </location>
</feature>
<reference evidence="3" key="1">
    <citation type="journal article" date="2024" name="Gigascience">
        <title>Chromosome-level genome of the poultry shaft louse Menopon gallinae provides insight into the host-switching and adaptive evolution of parasitic lice.</title>
        <authorList>
            <person name="Xu Y."/>
            <person name="Ma L."/>
            <person name="Liu S."/>
            <person name="Liang Y."/>
            <person name="Liu Q."/>
            <person name="He Z."/>
            <person name="Tian L."/>
            <person name="Duan Y."/>
            <person name="Cai W."/>
            <person name="Li H."/>
            <person name="Song F."/>
        </authorList>
    </citation>
    <scope>NUCLEOTIDE SEQUENCE</scope>
    <source>
        <strain evidence="3">Cailab_2023a</strain>
    </source>
</reference>
<feature type="region of interest" description="Disordered" evidence="2">
    <location>
        <begin position="945"/>
        <end position="984"/>
    </location>
</feature>
<proteinExistence type="predicted"/>
<gene>
    <name evidence="3" type="ORF">PYX00_003773</name>
</gene>
<sequence>MNDDDTDFTPNKNTSKLLNSLFGDNRPRTSGNQSLIYVPPKAPRPNDNSTTPRDSTSGSARRPRDISVSKRDSDGKYVSSQQKAQERHESGGKDAGSVCIALQQRKAHIAENVSPKHGSVIKSTRMQKRPAIDIFFPNNDSNLGTASYRKFELISAYPVQLFKFEQNNYVNLGPGGIFLVRNLDLHLYQIYLKNQTNYINKVCLSTNFVFTVMENNYASFYDDVRQNWSILFSTQTDVQDFAKEVAIAKYNSQLKPEKMIVQDLAPLPSHTTKPGDIIRVKYFSYIMTANELVPHNEDLAVIDIGEHNPFPWVAGLHGCGLNCKRLVILPNKLAAPWSSNVQSESSVILELEVQSIISRENIVESEQNMIVSYEVDQPRSASEPMSDRHRKRDRKSREGIDNRIFLERQVEDEIERELAEEDIDGTPELEAPTENKFILKSHRQDIISRIARMGQPLPLPSSASEPEDKKSLLVYVHQNVATHIHPFRCAINNQENSSYLRQSENRHNNHCSRNVSNFKRCKMQHDLCASQQNDSRGNKYNSIEVLGQGQNCRKYLRKKDEQLEPPKTCQCGVSTGENSCCSDKRLTCLCTPIRRGRPEAYQCHRLDDIPECEMLRQVGCEKRAVEFSEQQPHNLMIVKSHTEGEDYQSRMAMLDSDYRTTRMARPDSDLTTTINKVMEKVDDVLNKLHTIESSNLEKIKAFQSATGQDPLSVISTINIVITENENLKSELHHQRSQIEEQDEKIQELLDITQRYIEKLADANSPTASEVASKFNDLESKLQETENKMNAANYRIFHLSSIIDKYKREITQKERQIGDRNAALSKLEDKLRTQGQLLQSIEMAFAKSAAENKILTNLNEKQKVEISKFNQPQKVQEGYSSGKSTPVQNTECEAEIKKVMNAVNKKLQMRFEPGKFYSGQEIKDTIATTIKDVTIDYLLHKSMNKAPHKTTEASKAEAVSSKESGKTPSISSGDDDSTITDKTEGLERVSSFVPFGTTVTPIIPTRRERKSSLKSQANSSGNNFRTSSAGEKSPMMDRKTYSPRHSTGTEKSSERNAVHKAYSPQRRTSVEVDGDGRSSITEKVPNSGRTSSRRGSDATKSDDSRIEKKKVVTSEDQTAQTEYPPDGNQIRATAAHVSLAPNLENLLGTPNVVKDESKDTSAISDTSQQDSSIKEKDANKTTEESSVSSDDYTKEGSTITSSTTETGRSLESETSVNVLGIPYDEEKETGEEEKGRPELVDKGVPDNPIQDIQIDNEIDGAHELKGKTTSKVSYRIPSISDYYRQWESMHPPPLPSDSESGNDEEEWL</sequence>
<feature type="compositionally biased region" description="Basic and acidic residues" evidence="2">
    <location>
        <begin position="1171"/>
        <end position="1182"/>
    </location>
</feature>
<feature type="compositionally biased region" description="Basic and acidic residues" evidence="2">
    <location>
        <begin position="1231"/>
        <end position="1243"/>
    </location>
</feature>
<dbReference type="PANTHER" id="PTHR44927">
    <property type="entry name" value="FK506-BINDING PROTEIN 15"/>
    <property type="match status" value="1"/>
</dbReference>
<organism evidence="3">
    <name type="scientific">Menopon gallinae</name>
    <name type="common">poultry shaft louse</name>
    <dbReference type="NCBI Taxonomy" id="328185"/>
    <lineage>
        <taxon>Eukaryota</taxon>
        <taxon>Metazoa</taxon>
        <taxon>Ecdysozoa</taxon>
        <taxon>Arthropoda</taxon>
        <taxon>Hexapoda</taxon>
        <taxon>Insecta</taxon>
        <taxon>Pterygota</taxon>
        <taxon>Neoptera</taxon>
        <taxon>Paraneoptera</taxon>
        <taxon>Psocodea</taxon>
        <taxon>Troctomorpha</taxon>
        <taxon>Phthiraptera</taxon>
        <taxon>Amblycera</taxon>
        <taxon>Menoponidae</taxon>
        <taxon>Menopon</taxon>
    </lineage>
</organism>
<feature type="region of interest" description="Disordered" evidence="2">
    <location>
        <begin position="999"/>
        <end position="1249"/>
    </location>
</feature>
<feature type="compositionally biased region" description="Basic and acidic residues" evidence="2">
    <location>
        <begin position="1093"/>
        <end position="1112"/>
    </location>
</feature>
<evidence type="ECO:0000256" key="2">
    <source>
        <dbReference type="SAM" id="MobiDB-lite"/>
    </source>
</evidence>
<accession>A0AAW2I397</accession>
<protein>
    <recommendedName>
        <fullName evidence="4">Peptidylprolyl isomerase</fullName>
    </recommendedName>
</protein>
<evidence type="ECO:0000256" key="1">
    <source>
        <dbReference type="SAM" id="Coils"/>
    </source>
</evidence>
<feature type="compositionally biased region" description="Polar residues" evidence="2">
    <location>
        <begin position="46"/>
        <end position="59"/>
    </location>
</feature>
<feature type="compositionally biased region" description="Polar residues" evidence="2">
    <location>
        <begin position="1012"/>
        <end position="1029"/>
    </location>
</feature>
<feature type="compositionally biased region" description="Polar residues" evidence="2">
    <location>
        <begin position="1159"/>
        <end position="1170"/>
    </location>
</feature>
<keyword evidence="1" id="KW-0175">Coiled coil</keyword>
<feature type="compositionally biased region" description="Low complexity" evidence="2">
    <location>
        <begin position="955"/>
        <end position="971"/>
    </location>
</feature>
<evidence type="ECO:0008006" key="4">
    <source>
        <dbReference type="Google" id="ProtNLM"/>
    </source>
</evidence>
<evidence type="ECO:0000313" key="3">
    <source>
        <dbReference type="EMBL" id="KAL0276127.1"/>
    </source>
</evidence>
<name>A0AAW2I397_9NEOP</name>
<feature type="region of interest" description="Disordered" evidence="2">
    <location>
        <begin position="1"/>
        <end position="95"/>
    </location>
</feature>
<dbReference type="PANTHER" id="PTHR44927:SF1">
    <property type="entry name" value="FK506-BINDING PROTEIN 15"/>
    <property type="match status" value="1"/>
</dbReference>
<feature type="compositionally biased region" description="Basic and acidic residues" evidence="2">
    <location>
        <begin position="1046"/>
        <end position="1056"/>
    </location>
</feature>
<dbReference type="EMBL" id="JARGDH010000002">
    <property type="protein sequence ID" value="KAL0276127.1"/>
    <property type="molecule type" value="Genomic_DNA"/>
</dbReference>
<feature type="compositionally biased region" description="Low complexity" evidence="2">
    <location>
        <begin position="1194"/>
        <end position="1208"/>
    </location>
</feature>
<feature type="region of interest" description="Disordered" evidence="2">
    <location>
        <begin position="375"/>
        <end position="396"/>
    </location>
</feature>
<feature type="compositionally biased region" description="Polar residues" evidence="2">
    <location>
        <begin position="8"/>
        <end position="18"/>
    </location>
</feature>
<feature type="region of interest" description="Disordered" evidence="2">
    <location>
        <begin position="1286"/>
        <end position="1307"/>
    </location>
</feature>
<comment type="caution">
    <text evidence="3">The sequence shown here is derived from an EMBL/GenBank/DDBJ whole genome shotgun (WGS) entry which is preliminary data.</text>
</comment>
<feature type="coiled-coil region" evidence="1">
    <location>
        <begin position="724"/>
        <end position="794"/>
    </location>
</feature>